<feature type="transmembrane region" description="Helical" evidence="8">
    <location>
        <begin position="192"/>
        <end position="213"/>
    </location>
</feature>
<feature type="signal peptide" evidence="9">
    <location>
        <begin position="1"/>
        <end position="17"/>
    </location>
</feature>
<dbReference type="Pfam" id="PF03901">
    <property type="entry name" value="Glyco_transf_22"/>
    <property type="match status" value="1"/>
</dbReference>
<evidence type="ECO:0000313" key="11">
    <source>
        <dbReference type="Proteomes" id="UP000095300"/>
    </source>
</evidence>
<feature type="transmembrane region" description="Helical" evidence="8">
    <location>
        <begin position="301"/>
        <end position="321"/>
    </location>
</feature>
<sequence>MNLLFVFFLCFAVRVASVFIVKTFYVPDEYWQSLEVAHKITFGYGYLTWEWVYGIRSYVYPMLIAGVYKLLALLRLDTAQWLVIVPRILQATLSAYSDYRFFIWTGKKKWGLFLTIASWFWFYMGSRTLSNTLESSLTTIALSFFPWYGEGIAYLWPAILCCFLRPTAAIIWLPLVFYHLRKSKISWTNLIFKRYLVISLTVAAVVIGIDSYMHGRFLVTPYEFLKYNIFQNIGNFYGSHPWYWYFTVGLPTVLGINFLPFLFGTIETIRKHESYPVRKYLLVTIVLALAVLSAVEHKEFRFVTVLMPLCFYIATDTLTRWSYKASSLVLWIVAILIVVGNAIPAWYLSTVHQRGPIDVMAKLGDIAVEYRSSENRPVNILFLMPCHSTPYYSHIHQNVSMRFLTCEPNLKQLPDYKDEADLFFESPIHWLRSHIPSYPRSAKPSHVVLYEPLAKTINDFLVDYKQVCTIENAEVNNNVDPNIILNDWSALMKENELNVDSLLQYINSRTGKHILVYQRLRDGEDNKFNRDEFKRDATAARLVEFDDDHLSYYQDDEFETDRNLFN</sequence>
<evidence type="ECO:0000313" key="10">
    <source>
        <dbReference type="EnsemblMetazoa" id="SCAU004402-PA"/>
    </source>
</evidence>
<keyword evidence="6 8" id="KW-1133">Transmembrane helix</keyword>
<dbReference type="EC" id="2.4.1.-" evidence="8"/>
<evidence type="ECO:0000256" key="8">
    <source>
        <dbReference type="RuleBase" id="RU363075"/>
    </source>
</evidence>
<feature type="transmembrane region" description="Helical" evidence="8">
    <location>
        <begin position="58"/>
        <end position="76"/>
    </location>
</feature>
<keyword evidence="11" id="KW-1185">Reference proteome</keyword>
<dbReference type="GO" id="GO:0005789">
    <property type="term" value="C:endoplasmic reticulum membrane"/>
    <property type="evidence" value="ECO:0007669"/>
    <property type="project" value="UniProtKB-SubCell"/>
</dbReference>
<dbReference type="PANTHER" id="PTHR22760">
    <property type="entry name" value="GLYCOSYLTRANSFERASE"/>
    <property type="match status" value="1"/>
</dbReference>
<organism evidence="10 11">
    <name type="scientific">Stomoxys calcitrans</name>
    <name type="common">Stable fly</name>
    <name type="synonym">Conops calcitrans</name>
    <dbReference type="NCBI Taxonomy" id="35570"/>
    <lineage>
        <taxon>Eukaryota</taxon>
        <taxon>Metazoa</taxon>
        <taxon>Ecdysozoa</taxon>
        <taxon>Arthropoda</taxon>
        <taxon>Hexapoda</taxon>
        <taxon>Insecta</taxon>
        <taxon>Pterygota</taxon>
        <taxon>Neoptera</taxon>
        <taxon>Endopterygota</taxon>
        <taxon>Diptera</taxon>
        <taxon>Brachycera</taxon>
        <taxon>Muscomorpha</taxon>
        <taxon>Muscoidea</taxon>
        <taxon>Muscidae</taxon>
        <taxon>Stomoxys</taxon>
    </lineage>
</organism>
<gene>
    <name evidence="10" type="primary">106090245</name>
</gene>
<evidence type="ECO:0000256" key="3">
    <source>
        <dbReference type="ARBA" id="ARBA00022679"/>
    </source>
</evidence>
<feature type="transmembrane region" description="Helical" evidence="8">
    <location>
        <begin position="154"/>
        <end position="180"/>
    </location>
</feature>
<evidence type="ECO:0000256" key="4">
    <source>
        <dbReference type="ARBA" id="ARBA00022692"/>
    </source>
</evidence>
<feature type="chain" id="PRO_5009326060" description="Mannosyltransferase" evidence="9">
    <location>
        <begin position="18"/>
        <end position="566"/>
    </location>
</feature>
<dbReference type="EnsemblMetazoa" id="SCAU004402-RA">
    <property type="protein sequence ID" value="SCAU004402-PA"/>
    <property type="gene ID" value="SCAU004402"/>
</dbReference>
<dbReference type="STRING" id="35570.A0A1I8P354"/>
<feature type="transmembrane region" description="Helical" evidence="8">
    <location>
        <begin position="110"/>
        <end position="126"/>
    </location>
</feature>
<dbReference type="Proteomes" id="UP000095300">
    <property type="component" value="Unassembled WGS sequence"/>
</dbReference>
<evidence type="ECO:0000256" key="2">
    <source>
        <dbReference type="ARBA" id="ARBA00022676"/>
    </source>
</evidence>
<keyword evidence="7 8" id="KW-0472">Membrane</keyword>
<comment type="subcellular location">
    <subcellularLocation>
        <location evidence="1 8">Endoplasmic reticulum membrane</location>
        <topology evidence="1 8">Multi-pass membrane protein</topology>
    </subcellularLocation>
</comment>
<dbReference type="GO" id="GO:0006506">
    <property type="term" value="P:GPI anchor biosynthetic process"/>
    <property type="evidence" value="ECO:0007669"/>
    <property type="project" value="TreeGrafter"/>
</dbReference>
<evidence type="ECO:0000256" key="6">
    <source>
        <dbReference type="ARBA" id="ARBA00022989"/>
    </source>
</evidence>
<feature type="transmembrane region" description="Helical" evidence="8">
    <location>
        <begin position="242"/>
        <end position="265"/>
    </location>
</feature>
<evidence type="ECO:0000256" key="1">
    <source>
        <dbReference type="ARBA" id="ARBA00004477"/>
    </source>
</evidence>
<keyword evidence="4 8" id="KW-0812">Transmembrane</keyword>
<dbReference type="PANTHER" id="PTHR22760:SF4">
    <property type="entry name" value="GPI MANNOSYLTRANSFERASE 3"/>
    <property type="match status" value="1"/>
</dbReference>
<comment type="similarity">
    <text evidence="8">Belongs to the glycosyltransferase 22 family.</text>
</comment>
<feature type="transmembrane region" description="Helical" evidence="8">
    <location>
        <begin position="277"/>
        <end position="295"/>
    </location>
</feature>
<evidence type="ECO:0000256" key="7">
    <source>
        <dbReference type="ARBA" id="ARBA00023136"/>
    </source>
</evidence>
<keyword evidence="9" id="KW-0732">Signal</keyword>
<dbReference type="AlphaFoldDB" id="A0A1I8P354"/>
<accession>A0A1I8P354</accession>
<dbReference type="VEuPathDB" id="VectorBase:SCAU004402"/>
<evidence type="ECO:0000256" key="5">
    <source>
        <dbReference type="ARBA" id="ARBA00022824"/>
    </source>
</evidence>
<feature type="transmembrane region" description="Helical" evidence="8">
    <location>
        <begin position="328"/>
        <end position="348"/>
    </location>
</feature>
<dbReference type="OrthoDB" id="416834at2759"/>
<keyword evidence="2 8" id="KW-0328">Glycosyltransferase</keyword>
<dbReference type="KEGG" id="scac:106090245"/>
<keyword evidence="3" id="KW-0808">Transferase</keyword>
<evidence type="ECO:0000256" key="9">
    <source>
        <dbReference type="SAM" id="SignalP"/>
    </source>
</evidence>
<name>A0A1I8P354_STOCA</name>
<proteinExistence type="inferred from homology"/>
<keyword evidence="5 8" id="KW-0256">Endoplasmic reticulum</keyword>
<reference evidence="10" key="1">
    <citation type="submission" date="2020-05" db="UniProtKB">
        <authorList>
            <consortium name="EnsemblMetazoa"/>
        </authorList>
    </citation>
    <scope>IDENTIFICATION</scope>
    <source>
        <strain evidence="10">USDA</strain>
    </source>
</reference>
<dbReference type="GO" id="GO:0000026">
    <property type="term" value="F:alpha-1,2-mannosyltransferase activity"/>
    <property type="evidence" value="ECO:0007669"/>
    <property type="project" value="TreeGrafter"/>
</dbReference>
<protein>
    <recommendedName>
        <fullName evidence="8">Mannosyltransferase</fullName>
        <ecNumber evidence="8">2.4.1.-</ecNumber>
    </recommendedName>
</protein>
<dbReference type="InterPro" id="IPR005599">
    <property type="entry name" value="GPI_mannosylTrfase"/>
</dbReference>